<evidence type="ECO:0000256" key="5">
    <source>
        <dbReference type="ARBA" id="ARBA00023128"/>
    </source>
</evidence>
<feature type="region of interest" description="Disordered" evidence="8">
    <location>
        <begin position="889"/>
        <end position="928"/>
    </location>
</feature>
<dbReference type="Pfam" id="PF22893">
    <property type="entry name" value="ULD_2"/>
    <property type="match status" value="1"/>
</dbReference>
<keyword evidence="9" id="KW-1133">Transmembrane helix</keyword>
<keyword evidence="12" id="KW-1185">Reference proteome</keyword>
<reference evidence="11" key="1">
    <citation type="journal article" date="2020" name="Stud. Mycol.">
        <title>101 Dothideomycetes genomes: a test case for predicting lifestyles and emergence of pathogens.</title>
        <authorList>
            <person name="Haridas S."/>
            <person name="Albert R."/>
            <person name="Binder M."/>
            <person name="Bloem J."/>
            <person name="Labutti K."/>
            <person name="Salamov A."/>
            <person name="Andreopoulos B."/>
            <person name="Baker S."/>
            <person name="Barry K."/>
            <person name="Bills G."/>
            <person name="Bluhm B."/>
            <person name="Cannon C."/>
            <person name="Castanera R."/>
            <person name="Culley D."/>
            <person name="Daum C."/>
            <person name="Ezra D."/>
            <person name="Gonzalez J."/>
            <person name="Henrissat B."/>
            <person name="Kuo A."/>
            <person name="Liang C."/>
            <person name="Lipzen A."/>
            <person name="Lutzoni F."/>
            <person name="Magnuson J."/>
            <person name="Mondo S."/>
            <person name="Nolan M."/>
            <person name="Ohm R."/>
            <person name="Pangilinan J."/>
            <person name="Park H.-J."/>
            <person name="Ramirez L."/>
            <person name="Alfaro M."/>
            <person name="Sun H."/>
            <person name="Tritt A."/>
            <person name="Yoshinaga Y."/>
            <person name="Zwiers L.-H."/>
            <person name="Turgeon B."/>
            <person name="Goodwin S."/>
            <person name="Spatafora J."/>
            <person name="Crous P."/>
            <person name="Grigoriev I."/>
        </authorList>
    </citation>
    <scope>NUCLEOTIDE SEQUENCE</scope>
    <source>
        <strain evidence="11">CBS 260.36</strain>
    </source>
</reference>
<name>A0A9P4IQX6_9PEZI</name>
<comment type="subcellular location">
    <subcellularLocation>
        <location evidence="2">Endoplasmic reticulum</location>
    </subcellularLocation>
    <subcellularLocation>
        <location evidence="3">Membrane</location>
    </subcellularLocation>
    <subcellularLocation>
        <location evidence="1">Mitochondrion</location>
    </subcellularLocation>
</comment>
<dbReference type="GO" id="GO:0005783">
    <property type="term" value="C:endoplasmic reticulum"/>
    <property type="evidence" value="ECO:0007669"/>
    <property type="project" value="UniProtKB-SubCell"/>
</dbReference>
<keyword evidence="4" id="KW-0256">Endoplasmic reticulum</keyword>
<feature type="compositionally biased region" description="Basic and acidic residues" evidence="8">
    <location>
        <begin position="694"/>
        <end position="722"/>
    </location>
</feature>
<dbReference type="Gene3D" id="3.40.50.1820">
    <property type="entry name" value="alpha/beta hydrolase"/>
    <property type="match status" value="1"/>
</dbReference>
<comment type="caution">
    <text evidence="11">The sequence shown here is derived from an EMBL/GenBank/DDBJ whole genome shotgun (WGS) entry which is preliminary data.</text>
</comment>
<organism evidence="11 12">
    <name type="scientific">Myriangium duriaei CBS 260.36</name>
    <dbReference type="NCBI Taxonomy" id="1168546"/>
    <lineage>
        <taxon>Eukaryota</taxon>
        <taxon>Fungi</taxon>
        <taxon>Dikarya</taxon>
        <taxon>Ascomycota</taxon>
        <taxon>Pezizomycotina</taxon>
        <taxon>Dothideomycetes</taxon>
        <taxon>Dothideomycetidae</taxon>
        <taxon>Myriangiales</taxon>
        <taxon>Myriangiaceae</taxon>
        <taxon>Myriangium</taxon>
    </lineage>
</organism>
<dbReference type="OrthoDB" id="1658288at2759"/>
<accession>A0A9P4IQX6</accession>
<keyword evidence="6 9" id="KW-0472">Membrane</keyword>
<keyword evidence="9" id="KW-0812">Transmembrane</keyword>
<evidence type="ECO:0000313" key="12">
    <source>
        <dbReference type="Proteomes" id="UP000799439"/>
    </source>
</evidence>
<feature type="compositionally biased region" description="Polar residues" evidence="8">
    <location>
        <begin position="669"/>
        <end position="691"/>
    </location>
</feature>
<gene>
    <name evidence="11" type="ORF">K461DRAFT_298150</name>
</gene>
<feature type="region of interest" description="Disordered" evidence="8">
    <location>
        <begin position="669"/>
        <end position="725"/>
    </location>
</feature>
<protein>
    <recommendedName>
        <fullName evidence="10">Ubiquitin-like domain-containing protein</fullName>
    </recommendedName>
</protein>
<evidence type="ECO:0000256" key="6">
    <source>
        <dbReference type="ARBA" id="ARBA00023136"/>
    </source>
</evidence>
<evidence type="ECO:0000256" key="8">
    <source>
        <dbReference type="SAM" id="MobiDB-lite"/>
    </source>
</evidence>
<dbReference type="PANTHER" id="PTHR48182:SF2">
    <property type="entry name" value="PROTEIN SERAC1"/>
    <property type="match status" value="1"/>
</dbReference>
<evidence type="ECO:0000259" key="10">
    <source>
        <dbReference type="Pfam" id="PF22893"/>
    </source>
</evidence>
<dbReference type="EMBL" id="ML996094">
    <property type="protein sequence ID" value="KAF2148051.1"/>
    <property type="molecule type" value="Genomic_DNA"/>
</dbReference>
<dbReference type="AlphaFoldDB" id="A0A9P4IQX6"/>
<evidence type="ECO:0000256" key="4">
    <source>
        <dbReference type="ARBA" id="ARBA00022824"/>
    </source>
</evidence>
<evidence type="ECO:0000256" key="3">
    <source>
        <dbReference type="ARBA" id="ARBA00004370"/>
    </source>
</evidence>
<dbReference type="SUPFAM" id="SSF53474">
    <property type="entry name" value="alpha/beta-Hydrolases"/>
    <property type="match status" value="1"/>
</dbReference>
<keyword evidence="7" id="KW-0175">Coiled coil</keyword>
<dbReference type="PANTHER" id="PTHR48182">
    <property type="entry name" value="PROTEIN SERAC1"/>
    <property type="match status" value="1"/>
</dbReference>
<evidence type="ECO:0000313" key="11">
    <source>
        <dbReference type="EMBL" id="KAF2148051.1"/>
    </source>
</evidence>
<dbReference type="GO" id="GO:0005739">
    <property type="term" value="C:mitochondrion"/>
    <property type="evidence" value="ECO:0007669"/>
    <property type="project" value="UniProtKB-SubCell"/>
</dbReference>
<evidence type="ECO:0000256" key="7">
    <source>
        <dbReference type="SAM" id="Coils"/>
    </source>
</evidence>
<evidence type="ECO:0000256" key="2">
    <source>
        <dbReference type="ARBA" id="ARBA00004240"/>
    </source>
</evidence>
<dbReference type="Proteomes" id="UP000799439">
    <property type="component" value="Unassembled WGS sequence"/>
</dbReference>
<proteinExistence type="predicted"/>
<sequence length="928" mass="104626">MTMIEVIGPYATSACFVIAISIYFWRSELRGSLPNRIVIKPPTAHTYRIRGIPKGWTAKDVENRLSQHSCCVVKSLAKETNHNCLTATAIFSGGYIPPEEIILPASDLDSLSRNSLFVVDDDFLGITTLYMPSAVEHKLDIIAISGLGGHAFGSFKQRHGLHMWLRDALPHDLRNTKSGSPMARVMIYGHESQVAGSNSMQNLADLASSFRHTLLSVMRDNKPTIFLAHSLGGLIAKEALIRLAKSSQKADQDFLEKVCGVVFFGVPHHGMDSRSLRSMAGDGPNRFLIESLDQRNSHVLNVQRREFLEAFKEKGISFFCFYETEASPTAQEVNGKWSMSGPREILVSQSSATICRPWEDESHYVCAIGRSHSDIVKFAPRDADYDRVLARLRSLADEATCRPIFEKRDKKTFRTSDSNELPEMMEMILLEAEIKAVEEYRAVLEGQRRRLAYLKQKQRSRLEARKSEMEMLEQRYRQLLDQNDFTDYAYDPDVSDQNDSMECACDRDSLRDETEDELDWGTFDLDGLETREAEQTVLEDCACDAEALENRSGIESNRSEYEYYSLVTNEAEQGAGQDCAYDPSPSDNKSANEFDFGTGELHGLGTFRAVGEAGKNTGLGVREEDFCKELPLELVLHSSIQESDHQLEPKRTEDFLTVKAQSYPSRYKYSSGTVVSNSSPNGAAMPSSLSGNPLERRSKQAPVDVRDSHAQTDKPETPKQDESLENTDSFYMNFDFAPPEGEQYQQRWKTESVEEENVDGAGEEMKSIATLEAERKQLKRELDQLREETEDDAKLPLELRDGVLDRMFNVPWKFGKDWKSMMRLVEQVYVGFPELHMRILENKFEMVDEGGHIILPAAWNTTVKPGGEVNMLMAKEDSVTRSLPETMTLRSTSARTTKRKSIAGEVESFTQKRAKLAPANGDYGHDPN</sequence>
<dbReference type="InterPro" id="IPR052374">
    <property type="entry name" value="SERAC1"/>
</dbReference>
<evidence type="ECO:0000256" key="9">
    <source>
        <dbReference type="SAM" id="Phobius"/>
    </source>
</evidence>
<dbReference type="InterPro" id="IPR054464">
    <property type="entry name" value="ULD_fung"/>
</dbReference>
<feature type="domain" description="Ubiquitin-like" evidence="10">
    <location>
        <begin position="799"/>
        <end position="874"/>
    </location>
</feature>
<feature type="coiled-coil region" evidence="7">
    <location>
        <begin position="761"/>
        <end position="795"/>
    </location>
</feature>
<feature type="coiled-coil region" evidence="7">
    <location>
        <begin position="437"/>
        <end position="482"/>
    </location>
</feature>
<dbReference type="GO" id="GO:0016020">
    <property type="term" value="C:membrane"/>
    <property type="evidence" value="ECO:0007669"/>
    <property type="project" value="UniProtKB-SubCell"/>
</dbReference>
<evidence type="ECO:0000256" key="1">
    <source>
        <dbReference type="ARBA" id="ARBA00004173"/>
    </source>
</evidence>
<keyword evidence="5" id="KW-0496">Mitochondrion</keyword>
<feature type="transmembrane region" description="Helical" evidence="9">
    <location>
        <begin position="7"/>
        <end position="25"/>
    </location>
</feature>
<dbReference type="InterPro" id="IPR029058">
    <property type="entry name" value="AB_hydrolase_fold"/>
</dbReference>